<dbReference type="STRING" id="266892.SAMN04488054_102160"/>
<evidence type="ECO:0000313" key="2">
    <source>
        <dbReference type="EMBL" id="SFL56235.1"/>
    </source>
</evidence>
<accession>A0A1I4IPM3</accession>
<dbReference type="Pfam" id="PF03473">
    <property type="entry name" value="MOSC"/>
    <property type="match status" value="1"/>
</dbReference>
<dbReference type="Proteomes" id="UP000199668">
    <property type="component" value="Unassembled WGS sequence"/>
</dbReference>
<evidence type="ECO:0000259" key="1">
    <source>
        <dbReference type="PROSITE" id="PS51340"/>
    </source>
</evidence>
<organism evidence="2 3">
    <name type="scientific">Salibacterium qingdaonense</name>
    <dbReference type="NCBI Taxonomy" id="266892"/>
    <lineage>
        <taxon>Bacteria</taxon>
        <taxon>Bacillati</taxon>
        <taxon>Bacillota</taxon>
        <taxon>Bacilli</taxon>
        <taxon>Bacillales</taxon>
        <taxon>Bacillaceae</taxon>
    </lineage>
</organism>
<dbReference type="EMBL" id="FOTY01000002">
    <property type="protein sequence ID" value="SFL56235.1"/>
    <property type="molecule type" value="Genomic_DNA"/>
</dbReference>
<dbReference type="SUPFAM" id="SSF50800">
    <property type="entry name" value="PK beta-barrel domain-like"/>
    <property type="match status" value="1"/>
</dbReference>
<dbReference type="InterPro" id="IPR005302">
    <property type="entry name" value="MoCF_Sase_C"/>
</dbReference>
<gene>
    <name evidence="2" type="ORF">SAMN04488054_102160</name>
</gene>
<dbReference type="PROSITE" id="PS51340">
    <property type="entry name" value="MOSC"/>
    <property type="match status" value="1"/>
</dbReference>
<dbReference type="GO" id="GO:0030151">
    <property type="term" value="F:molybdenum ion binding"/>
    <property type="evidence" value="ECO:0007669"/>
    <property type="project" value="InterPro"/>
</dbReference>
<dbReference type="InterPro" id="IPR052353">
    <property type="entry name" value="Benzoxazolinone_Detox_Enz"/>
</dbReference>
<dbReference type="OrthoDB" id="9786134at2"/>
<protein>
    <submittedName>
        <fullName evidence="2">MOSC domain-containing protein YiiM</fullName>
    </submittedName>
</protein>
<sequence>MDSQAPVIHHLAAGRPQDIQDQQGHAFRTGIRKQKADNMVLKKSGITGNDVADKKNHGGTDRAVCIYPLEHYGKWEEEFERKLDQAAFGENMTVAGMTEDMVYIGNTYQVGSSVIQVTQGRVPCLKIDRRTGCDGLMKRFIATGFTGFFCRVLQEGVIQADSRIELVKEDARRISVLYANNIYFHERGNVDAMKRILNVPPLAEQWRSKLEKRIQNLK</sequence>
<feature type="domain" description="MOSC" evidence="1">
    <location>
        <begin position="33"/>
        <end position="167"/>
    </location>
</feature>
<reference evidence="2 3" key="1">
    <citation type="submission" date="2016-10" db="EMBL/GenBank/DDBJ databases">
        <authorList>
            <person name="de Groot N.N."/>
        </authorList>
    </citation>
    <scope>NUCLEOTIDE SEQUENCE [LARGE SCALE GENOMIC DNA]</scope>
    <source>
        <strain evidence="2 3">CGMCC 1.6134</strain>
    </source>
</reference>
<dbReference type="Gene3D" id="2.40.33.20">
    <property type="entry name" value="PK beta-barrel domain-like"/>
    <property type="match status" value="1"/>
</dbReference>
<name>A0A1I4IPM3_9BACI</name>
<dbReference type="RefSeq" id="WP_090925428.1">
    <property type="nucleotide sequence ID" value="NZ_FOTY01000002.1"/>
</dbReference>
<evidence type="ECO:0000313" key="3">
    <source>
        <dbReference type="Proteomes" id="UP000199668"/>
    </source>
</evidence>
<dbReference type="Pfam" id="PF03475">
    <property type="entry name" value="YiiM_3-alpha"/>
    <property type="match status" value="1"/>
</dbReference>
<dbReference type="InterPro" id="IPR011037">
    <property type="entry name" value="Pyrv_Knase-like_insert_dom_sf"/>
</dbReference>
<dbReference type="InterPro" id="IPR005163">
    <property type="entry name" value="Tri_helical_YiiM-like"/>
</dbReference>
<dbReference type="GO" id="GO:0003824">
    <property type="term" value="F:catalytic activity"/>
    <property type="evidence" value="ECO:0007669"/>
    <property type="project" value="InterPro"/>
</dbReference>
<keyword evidence="3" id="KW-1185">Reference proteome</keyword>
<dbReference type="PANTHER" id="PTHR30212:SF2">
    <property type="entry name" value="PROTEIN YIIM"/>
    <property type="match status" value="1"/>
</dbReference>
<dbReference type="PANTHER" id="PTHR30212">
    <property type="entry name" value="PROTEIN YIIM"/>
    <property type="match status" value="1"/>
</dbReference>
<dbReference type="GO" id="GO:0030170">
    <property type="term" value="F:pyridoxal phosphate binding"/>
    <property type="evidence" value="ECO:0007669"/>
    <property type="project" value="InterPro"/>
</dbReference>
<dbReference type="AlphaFoldDB" id="A0A1I4IPM3"/>
<proteinExistence type="predicted"/>